<keyword evidence="8" id="KW-1185">Reference proteome</keyword>
<dbReference type="EMBL" id="MRZV01000221">
    <property type="protein sequence ID" value="PIK55287.1"/>
    <property type="molecule type" value="Genomic_DNA"/>
</dbReference>
<dbReference type="SUPFAM" id="SSF57850">
    <property type="entry name" value="RING/U-box"/>
    <property type="match status" value="1"/>
</dbReference>
<name>A0A2G8L4U4_STIJA</name>
<keyword evidence="1" id="KW-0479">Metal-binding</keyword>
<evidence type="ECO:0000256" key="5">
    <source>
        <dbReference type="SAM" id="Coils"/>
    </source>
</evidence>
<dbReference type="AlphaFoldDB" id="A0A2G8L4U4"/>
<dbReference type="InterPro" id="IPR047153">
    <property type="entry name" value="TRIM45/56/19-like"/>
</dbReference>
<dbReference type="Gene3D" id="3.30.40.10">
    <property type="entry name" value="Zinc/RING finger domain, C3HC4 (zinc finger)"/>
    <property type="match status" value="1"/>
</dbReference>
<dbReference type="OrthoDB" id="8062037at2759"/>
<dbReference type="GO" id="GO:0008270">
    <property type="term" value="F:zinc ion binding"/>
    <property type="evidence" value="ECO:0007669"/>
    <property type="project" value="UniProtKB-KW"/>
</dbReference>
<evidence type="ECO:0000259" key="6">
    <source>
        <dbReference type="PROSITE" id="PS50089"/>
    </source>
</evidence>
<organism evidence="7 8">
    <name type="scientific">Stichopus japonicus</name>
    <name type="common">Sea cucumber</name>
    <dbReference type="NCBI Taxonomy" id="307972"/>
    <lineage>
        <taxon>Eukaryota</taxon>
        <taxon>Metazoa</taxon>
        <taxon>Echinodermata</taxon>
        <taxon>Eleutherozoa</taxon>
        <taxon>Echinozoa</taxon>
        <taxon>Holothuroidea</taxon>
        <taxon>Aspidochirotacea</taxon>
        <taxon>Aspidochirotida</taxon>
        <taxon>Stichopodidae</taxon>
        <taxon>Apostichopus</taxon>
    </lineage>
</organism>
<reference evidence="7 8" key="1">
    <citation type="journal article" date="2017" name="PLoS Biol.">
        <title>The sea cucumber genome provides insights into morphological evolution and visceral regeneration.</title>
        <authorList>
            <person name="Zhang X."/>
            <person name="Sun L."/>
            <person name="Yuan J."/>
            <person name="Sun Y."/>
            <person name="Gao Y."/>
            <person name="Zhang L."/>
            <person name="Li S."/>
            <person name="Dai H."/>
            <person name="Hamel J.F."/>
            <person name="Liu C."/>
            <person name="Yu Y."/>
            <person name="Liu S."/>
            <person name="Lin W."/>
            <person name="Guo K."/>
            <person name="Jin S."/>
            <person name="Xu P."/>
            <person name="Storey K.B."/>
            <person name="Huan P."/>
            <person name="Zhang T."/>
            <person name="Zhou Y."/>
            <person name="Zhang J."/>
            <person name="Lin C."/>
            <person name="Li X."/>
            <person name="Xing L."/>
            <person name="Huo D."/>
            <person name="Sun M."/>
            <person name="Wang L."/>
            <person name="Mercier A."/>
            <person name="Li F."/>
            <person name="Yang H."/>
            <person name="Xiang J."/>
        </authorList>
    </citation>
    <scope>NUCLEOTIDE SEQUENCE [LARGE SCALE GENOMIC DNA]</scope>
    <source>
        <strain evidence="7">Shaxun</strain>
        <tissue evidence="7">Muscle</tissue>
    </source>
</reference>
<protein>
    <submittedName>
        <fullName evidence="7">Putative tripartite motif-containing protein 2-like isoform X1</fullName>
    </submittedName>
</protein>
<proteinExistence type="predicted"/>
<dbReference type="Pfam" id="PF13445">
    <property type="entry name" value="zf-RING_UBOX"/>
    <property type="match status" value="1"/>
</dbReference>
<keyword evidence="2 4" id="KW-0863">Zinc-finger</keyword>
<evidence type="ECO:0000256" key="1">
    <source>
        <dbReference type="ARBA" id="ARBA00022723"/>
    </source>
</evidence>
<dbReference type="Proteomes" id="UP000230750">
    <property type="component" value="Unassembled WGS sequence"/>
</dbReference>
<dbReference type="GO" id="GO:0061630">
    <property type="term" value="F:ubiquitin protein ligase activity"/>
    <property type="evidence" value="ECO:0007669"/>
    <property type="project" value="TreeGrafter"/>
</dbReference>
<evidence type="ECO:0000256" key="2">
    <source>
        <dbReference type="ARBA" id="ARBA00022771"/>
    </source>
</evidence>
<dbReference type="PANTHER" id="PTHR25462">
    <property type="entry name" value="BONUS, ISOFORM C-RELATED"/>
    <property type="match status" value="1"/>
</dbReference>
<gene>
    <name evidence="7" type="ORF">BSL78_07806</name>
</gene>
<keyword evidence="5" id="KW-0175">Coiled coil</keyword>
<accession>A0A2G8L4U4</accession>
<dbReference type="InterPro" id="IPR001841">
    <property type="entry name" value="Znf_RING"/>
</dbReference>
<evidence type="ECO:0000313" key="7">
    <source>
        <dbReference type="EMBL" id="PIK55287.1"/>
    </source>
</evidence>
<evidence type="ECO:0000256" key="3">
    <source>
        <dbReference type="ARBA" id="ARBA00022833"/>
    </source>
</evidence>
<keyword evidence="3" id="KW-0862">Zinc</keyword>
<dbReference type="InterPro" id="IPR013083">
    <property type="entry name" value="Znf_RING/FYVE/PHD"/>
</dbReference>
<evidence type="ECO:0000313" key="8">
    <source>
        <dbReference type="Proteomes" id="UP000230750"/>
    </source>
</evidence>
<feature type="domain" description="RING-type" evidence="6">
    <location>
        <begin position="18"/>
        <end position="62"/>
    </location>
</feature>
<dbReference type="PANTHER" id="PTHR25462:SF296">
    <property type="entry name" value="MEIOTIC P26, ISOFORM F"/>
    <property type="match status" value="1"/>
</dbReference>
<sequence length="475" mass="52760">MEGASATVTLRLTGEFLCPDCQRLFDKPKVLSCGHSICQKCIRQRCQTIPHDKKEITCPKCKCGILLPSSGGTDDFPENYSLTSVLSILKLTPEIQELENHVTGNGGKMKPNRQTSKEIQRFTHMLKQLEKDFVEITNIKENANTAIQTLSQSKNHVNKQINETADEFLTRLTLDMDAEKNKLIKSVEETYLEKFSEANATLEKAKVLEATIFSAKEVTSSILAALEREDADLKSGPDIGVKVEGLVKNVDRKMADIRKRKVPSGLDVRFEPSELNKLPSIGHLSDLLYFVGTLWVNTKELILLADSRQERHCVTLRVVNCNDVTKILWEGEISPSDKEAPITAMMSPFRTGTILISVGVEIFVLGVSETTRPSSAVTESVMSLDVPKGTHITSLSVRHDGNIMVATNLSNMILVFTEDGRSTDVIQTLAEDDVMHPISMCSISYYRTAVCCFNADKVIVLSHSWNAAKLKDRVI</sequence>
<dbReference type="InterPro" id="IPR017907">
    <property type="entry name" value="Znf_RING_CS"/>
</dbReference>
<dbReference type="PROSITE" id="PS50089">
    <property type="entry name" value="ZF_RING_2"/>
    <property type="match status" value="1"/>
</dbReference>
<dbReference type="PROSITE" id="PS00518">
    <property type="entry name" value="ZF_RING_1"/>
    <property type="match status" value="1"/>
</dbReference>
<evidence type="ECO:0000256" key="4">
    <source>
        <dbReference type="PROSITE-ProRule" id="PRU00175"/>
    </source>
</evidence>
<comment type="caution">
    <text evidence="7">The sequence shown here is derived from an EMBL/GenBank/DDBJ whole genome shotgun (WGS) entry which is preliminary data.</text>
</comment>
<dbReference type="STRING" id="307972.A0A2G8L4U4"/>
<dbReference type="InterPro" id="IPR027370">
    <property type="entry name" value="Znf-RING_euk"/>
</dbReference>
<feature type="coiled-coil region" evidence="5">
    <location>
        <begin position="112"/>
        <end position="146"/>
    </location>
</feature>